<evidence type="ECO:0000256" key="14">
    <source>
        <dbReference type="ARBA" id="ARBA00023098"/>
    </source>
</evidence>
<feature type="transmembrane region" description="Helical" evidence="19">
    <location>
        <begin position="138"/>
        <end position="158"/>
    </location>
</feature>
<organism evidence="20 21">
    <name type="scientific">Rhodanobacter caeni</name>
    <dbReference type="NCBI Taxonomy" id="657654"/>
    <lineage>
        <taxon>Bacteria</taxon>
        <taxon>Pseudomonadati</taxon>
        <taxon>Pseudomonadota</taxon>
        <taxon>Gammaproteobacteria</taxon>
        <taxon>Lysobacterales</taxon>
        <taxon>Rhodanobacteraceae</taxon>
        <taxon>Rhodanobacter</taxon>
    </lineage>
</organism>
<evidence type="ECO:0000313" key="20">
    <source>
        <dbReference type="EMBL" id="GAA0258858.1"/>
    </source>
</evidence>
<evidence type="ECO:0000256" key="6">
    <source>
        <dbReference type="ARBA" id="ARBA00012487"/>
    </source>
</evidence>
<feature type="transmembrane region" description="Helical" evidence="19">
    <location>
        <begin position="28"/>
        <end position="44"/>
    </location>
</feature>
<keyword evidence="11 18" id="KW-0812">Transmembrane</keyword>
<feature type="transmembrane region" description="Helical" evidence="19">
    <location>
        <begin position="179"/>
        <end position="199"/>
    </location>
</feature>
<evidence type="ECO:0000256" key="16">
    <source>
        <dbReference type="ARBA" id="ARBA00023209"/>
    </source>
</evidence>
<evidence type="ECO:0000256" key="13">
    <source>
        <dbReference type="ARBA" id="ARBA00022989"/>
    </source>
</evidence>
<evidence type="ECO:0000256" key="1">
    <source>
        <dbReference type="ARBA" id="ARBA00001698"/>
    </source>
</evidence>
<feature type="transmembrane region" description="Helical" evidence="19">
    <location>
        <begin position="80"/>
        <end position="100"/>
    </location>
</feature>
<keyword evidence="12 18" id="KW-0548">Nucleotidyltransferase</keyword>
<evidence type="ECO:0000256" key="17">
    <source>
        <dbReference type="ARBA" id="ARBA00023264"/>
    </source>
</evidence>
<protein>
    <recommendedName>
        <fullName evidence="7 18">Phosphatidate cytidylyltransferase</fullName>
        <ecNumber evidence="6 18">2.7.7.41</ecNumber>
    </recommendedName>
</protein>
<dbReference type="RefSeq" id="WP_343883151.1">
    <property type="nucleotide sequence ID" value="NZ_BAAAFO010000004.1"/>
</dbReference>
<evidence type="ECO:0000256" key="8">
    <source>
        <dbReference type="ARBA" id="ARBA00022475"/>
    </source>
</evidence>
<feature type="transmembrane region" description="Helical" evidence="19">
    <location>
        <begin position="56"/>
        <end position="74"/>
    </location>
</feature>
<keyword evidence="15 19" id="KW-0472">Membrane</keyword>
<evidence type="ECO:0000256" key="19">
    <source>
        <dbReference type="SAM" id="Phobius"/>
    </source>
</evidence>
<evidence type="ECO:0000256" key="15">
    <source>
        <dbReference type="ARBA" id="ARBA00023136"/>
    </source>
</evidence>
<proteinExistence type="inferred from homology"/>
<dbReference type="InterPro" id="IPR000374">
    <property type="entry name" value="PC_trans"/>
</dbReference>
<evidence type="ECO:0000256" key="11">
    <source>
        <dbReference type="ARBA" id="ARBA00022692"/>
    </source>
</evidence>
<evidence type="ECO:0000256" key="3">
    <source>
        <dbReference type="ARBA" id="ARBA00005119"/>
    </source>
</evidence>
<comment type="pathway">
    <text evidence="3 18">Phospholipid metabolism; CDP-diacylglycerol biosynthesis; CDP-diacylglycerol from sn-glycerol 3-phosphate: step 3/3.</text>
</comment>
<name>A0ABP3EC80_9GAMM</name>
<dbReference type="PROSITE" id="PS01315">
    <property type="entry name" value="CDS"/>
    <property type="match status" value="1"/>
</dbReference>
<evidence type="ECO:0000256" key="18">
    <source>
        <dbReference type="RuleBase" id="RU003938"/>
    </source>
</evidence>
<accession>A0ABP3EC80</accession>
<dbReference type="EC" id="2.7.7.41" evidence="6 18"/>
<keyword evidence="9" id="KW-0444">Lipid biosynthesis</keyword>
<sequence>MLIQRVLTALILAPLAIAIVLWPPTAIFALLCAAAFLAAWWEWAQLSGLKSRAASVALLLAAIAAFALLWWGHASVAMPLALLLGVAWWLVACLWLRHFAFAAAPTRENRTLKLLAGALIIFPAWMALIAIHDREVHGHWWTMLALLIVWSADIGAYFSGRAFGKRKLAPQISPGKTWAGAYGALAAGTLIALIGGWLLEVRGASLVGLAVLACLTVAASIVGDLVESLMKRHAKVKDSGSIFPGHGGLLDRLDSVFAALPVFAAGLWLLGL</sequence>
<keyword evidence="21" id="KW-1185">Reference proteome</keyword>
<keyword evidence="10 18" id="KW-0808">Transferase</keyword>
<keyword evidence="17" id="KW-1208">Phospholipid metabolism</keyword>
<evidence type="ECO:0000256" key="12">
    <source>
        <dbReference type="ARBA" id="ARBA00022695"/>
    </source>
</evidence>
<keyword evidence="16" id="KW-0594">Phospholipid biosynthesis</keyword>
<dbReference type="Proteomes" id="UP001500657">
    <property type="component" value="Unassembled WGS sequence"/>
</dbReference>
<comment type="catalytic activity">
    <reaction evidence="1 18">
        <text>a 1,2-diacyl-sn-glycero-3-phosphate + CTP + H(+) = a CDP-1,2-diacyl-sn-glycerol + diphosphate</text>
        <dbReference type="Rhea" id="RHEA:16229"/>
        <dbReference type="ChEBI" id="CHEBI:15378"/>
        <dbReference type="ChEBI" id="CHEBI:33019"/>
        <dbReference type="ChEBI" id="CHEBI:37563"/>
        <dbReference type="ChEBI" id="CHEBI:58332"/>
        <dbReference type="ChEBI" id="CHEBI:58608"/>
        <dbReference type="EC" id="2.7.7.41"/>
    </reaction>
</comment>
<evidence type="ECO:0000313" key="21">
    <source>
        <dbReference type="Proteomes" id="UP001500657"/>
    </source>
</evidence>
<comment type="subcellular location">
    <subcellularLocation>
        <location evidence="2">Cell membrane</location>
        <topology evidence="2">Multi-pass membrane protein</topology>
    </subcellularLocation>
</comment>
<dbReference type="GO" id="GO:0016779">
    <property type="term" value="F:nucleotidyltransferase activity"/>
    <property type="evidence" value="ECO:0007669"/>
    <property type="project" value="UniProtKB-KW"/>
</dbReference>
<evidence type="ECO:0000256" key="10">
    <source>
        <dbReference type="ARBA" id="ARBA00022679"/>
    </source>
</evidence>
<evidence type="ECO:0000256" key="2">
    <source>
        <dbReference type="ARBA" id="ARBA00004651"/>
    </source>
</evidence>
<dbReference type="Pfam" id="PF01148">
    <property type="entry name" value="CTP_transf_1"/>
    <property type="match status" value="1"/>
</dbReference>
<gene>
    <name evidence="20" type="ORF">GCM10009126_25100</name>
</gene>
<feature type="transmembrane region" description="Helical" evidence="19">
    <location>
        <begin position="112"/>
        <end position="132"/>
    </location>
</feature>
<evidence type="ECO:0000256" key="9">
    <source>
        <dbReference type="ARBA" id="ARBA00022516"/>
    </source>
</evidence>
<keyword evidence="13 19" id="KW-1133">Transmembrane helix</keyword>
<evidence type="ECO:0000256" key="4">
    <source>
        <dbReference type="ARBA" id="ARBA00005189"/>
    </source>
</evidence>
<comment type="caution">
    <text evidence="20">The sequence shown here is derived from an EMBL/GenBank/DDBJ whole genome shotgun (WGS) entry which is preliminary data.</text>
</comment>
<evidence type="ECO:0000256" key="5">
    <source>
        <dbReference type="ARBA" id="ARBA00010185"/>
    </source>
</evidence>
<keyword evidence="14" id="KW-0443">Lipid metabolism</keyword>
<dbReference type="PANTHER" id="PTHR46382:SF1">
    <property type="entry name" value="PHOSPHATIDATE CYTIDYLYLTRANSFERASE"/>
    <property type="match status" value="1"/>
</dbReference>
<evidence type="ECO:0000256" key="7">
    <source>
        <dbReference type="ARBA" id="ARBA00019373"/>
    </source>
</evidence>
<comment type="pathway">
    <text evidence="4">Lipid metabolism.</text>
</comment>
<reference evidence="21" key="1">
    <citation type="journal article" date="2019" name="Int. J. Syst. Evol. Microbiol.">
        <title>The Global Catalogue of Microorganisms (GCM) 10K type strain sequencing project: providing services to taxonomists for standard genome sequencing and annotation.</title>
        <authorList>
            <consortium name="The Broad Institute Genomics Platform"/>
            <consortium name="The Broad Institute Genome Sequencing Center for Infectious Disease"/>
            <person name="Wu L."/>
            <person name="Ma J."/>
        </authorList>
    </citation>
    <scope>NUCLEOTIDE SEQUENCE [LARGE SCALE GENOMIC DNA]</scope>
    <source>
        <strain evidence="21">JCM 16242</strain>
    </source>
</reference>
<comment type="similarity">
    <text evidence="5 18">Belongs to the CDS family.</text>
</comment>
<keyword evidence="8" id="KW-1003">Cell membrane</keyword>
<dbReference type="PANTHER" id="PTHR46382">
    <property type="entry name" value="PHOSPHATIDATE CYTIDYLYLTRANSFERASE"/>
    <property type="match status" value="1"/>
</dbReference>
<feature type="transmembrane region" description="Helical" evidence="19">
    <location>
        <begin position="205"/>
        <end position="226"/>
    </location>
</feature>
<dbReference type="EMBL" id="BAAAFO010000004">
    <property type="protein sequence ID" value="GAA0258858.1"/>
    <property type="molecule type" value="Genomic_DNA"/>
</dbReference>